<evidence type="ECO:0000256" key="5">
    <source>
        <dbReference type="SAM" id="SignalP"/>
    </source>
</evidence>
<dbReference type="AlphaFoldDB" id="A0A9X2WCA7"/>
<comment type="caution">
    <text evidence="6">The sequence shown here is derived from an EMBL/GenBank/DDBJ whole genome shotgun (WGS) entry which is preliminary data.</text>
</comment>
<gene>
    <name evidence="6" type="ORF">NYR02_01595</name>
</gene>
<reference evidence="6" key="1">
    <citation type="journal article" date="2022" name="Front. Microbiol.">
        <title>Genome-based taxonomic rearrangement of Oceanobacter-related bacteria including the description of Thalassolituus hydrocarbonoclasticus sp. nov. and Thalassolituus pacificus sp. nov. and emended description of the genus Thalassolituus.</title>
        <authorList>
            <person name="Dong C."/>
            <person name="Wei L."/>
            <person name="Wang J."/>
            <person name="Lai Q."/>
            <person name="Huang Z."/>
            <person name="Shao Z."/>
        </authorList>
    </citation>
    <scope>NUCLEOTIDE SEQUENCE</scope>
    <source>
        <strain evidence="6">59MF3M-4</strain>
    </source>
</reference>
<dbReference type="SMART" id="SM00098">
    <property type="entry name" value="alkPPc"/>
    <property type="match status" value="1"/>
</dbReference>
<feature type="signal peptide" evidence="5">
    <location>
        <begin position="1"/>
        <end position="32"/>
    </location>
</feature>
<dbReference type="SUPFAM" id="SSF53649">
    <property type="entry name" value="Alkaline phosphatase-like"/>
    <property type="match status" value="1"/>
</dbReference>
<dbReference type="InterPro" id="IPR017850">
    <property type="entry name" value="Alkaline_phosphatase_core_sf"/>
</dbReference>
<evidence type="ECO:0000313" key="6">
    <source>
        <dbReference type="EMBL" id="MCT7357713.1"/>
    </source>
</evidence>
<sequence>MRLRFSAPFSAVFFALLFALLLALFSVQSCSAAVPAGENQPAGVRNIILLIGDGMGPAQFGLLESYARRAPNSIYQGRPTAVSQLMQQGKVLLSDTGPHDVLVTDSACSATQLAIGEASGSEMIGLNARGDSVETILQKAKRAGMRTGLVSDTRITHATPAAFAAHQPHRRFENEIAADLLTTVPDLMLSGGLRYFLPQDAANISTELQKKISAAQLTLKSKRTDQRNLLSEAQQQGYALAFNRQQLAQQQHLPVLGLFASSAMDDAIYASQNPDSAQPDLNELTRKALQLLGTSERGFFLMVEGGQIDWAAHNNDAGALLHELLRFDAAIQEVVNWAADRDDTLVVLTADHETGGFGFSYSAHDVPAARTLPGNGMRGQAFAPNYNFAPLSLLDRLYAQKKGYYRLWGDASTDASSDGNKGLPTADSLMAEVNAALDFPFSRTQAERVLRRDPNPYFDPQTDAPAAATQPHIEDFSDFYVYREERYLNALARELASAQSVVWSTGTHTAAPVPVVISGPEPILQNFQGFTRHAELGHQLKALIKTD</sequence>
<dbReference type="PROSITE" id="PS51257">
    <property type="entry name" value="PROKAR_LIPOPROTEIN"/>
    <property type="match status" value="1"/>
</dbReference>
<feature type="binding site" evidence="3">
    <location>
        <position position="53"/>
    </location>
    <ligand>
        <name>Mg(2+)</name>
        <dbReference type="ChEBI" id="CHEBI:18420"/>
    </ligand>
</feature>
<keyword evidence="3" id="KW-0862">Zinc</keyword>
<feature type="binding site" evidence="3">
    <location>
        <position position="53"/>
    </location>
    <ligand>
        <name>Zn(2+)</name>
        <dbReference type="ChEBI" id="CHEBI:29105"/>
        <label>2</label>
    </ligand>
</feature>
<feature type="binding site" evidence="3">
    <location>
        <position position="351"/>
    </location>
    <ligand>
        <name>Zn(2+)</name>
        <dbReference type="ChEBI" id="CHEBI:29105"/>
        <label>2</label>
    </ligand>
</feature>
<evidence type="ECO:0000256" key="1">
    <source>
        <dbReference type="ARBA" id="ARBA00022553"/>
    </source>
</evidence>
<feature type="chain" id="PRO_5040864425" evidence="5">
    <location>
        <begin position="33"/>
        <end position="547"/>
    </location>
</feature>
<dbReference type="EMBL" id="JAOANI010000005">
    <property type="protein sequence ID" value="MCT7357713.1"/>
    <property type="molecule type" value="Genomic_DNA"/>
</dbReference>
<keyword evidence="3" id="KW-0479">Metal-binding</keyword>
<feature type="active site" description="Phosphoserine intermediate" evidence="2">
    <location>
        <position position="106"/>
    </location>
</feature>
<organism evidence="6 7">
    <name type="scientific">Thalassolituus pacificus</name>
    <dbReference type="NCBI Taxonomy" id="2975440"/>
    <lineage>
        <taxon>Bacteria</taxon>
        <taxon>Pseudomonadati</taxon>
        <taxon>Pseudomonadota</taxon>
        <taxon>Gammaproteobacteria</taxon>
        <taxon>Oceanospirillales</taxon>
        <taxon>Oceanospirillaceae</taxon>
        <taxon>Thalassolituus</taxon>
    </lineage>
</organism>
<feature type="binding site" evidence="3">
    <location>
        <position position="352"/>
    </location>
    <ligand>
        <name>Zn(2+)</name>
        <dbReference type="ChEBI" id="CHEBI:29105"/>
        <label>2</label>
    </ligand>
</feature>
<dbReference type="RefSeq" id="WP_260974646.1">
    <property type="nucleotide sequence ID" value="NZ_JAOANI010000005.1"/>
</dbReference>
<keyword evidence="5" id="KW-0732">Signal</keyword>
<dbReference type="PRINTS" id="PR00113">
    <property type="entry name" value="ALKPHPHTASE"/>
</dbReference>
<proteinExistence type="inferred from homology"/>
<dbReference type="GO" id="GO:0046872">
    <property type="term" value="F:metal ion binding"/>
    <property type="evidence" value="ECO:0007669"/>
    <property type="project" value="UniProtKB-KW"/>
</dbReference>
<feature type="binding site" evidence="3">
    <location>
        <position position="157"/>
    </location>
    <ligand>
        <name>Mg(2+)</name>
        <dbReference type="ChEBI" id="CHEBI:18420"/>
    </ligand>
</feature>
<feature type="binding site" evidence="3">
    <location>
        <position position="313"/>
    </location>
    <ligand>
        <name>Zn(2+)</name>
        <dbReference type="ChEBI" id="CHEBI:29105"/>
        <label>2</label>
    </ligand>
</feature>
<dbReference type="PANTHER" id="PTHR11596:SF5">
    <property type="entry name" value="ALKALINE PHOSPHATASE"/>
    <property type="match status" value="1"/>
</dbReference>
<dbReference type="CDD" id="cd16012">
    <property type="entry name" value="ALP"/>
    <property type="match status" value="1"/>
</dbReference>
<dbReference type="InterPro" id="IPR001952">
    <property type="entry name" value="Alkaline_phosphatase"/>
</dbReference>
<keyword evidence="7" id="KW-1185">Reference proteome</keyword>
<dbReference type="PANTHER" id="PTHR11596">
    <property type="entry name" value="ALKALINE PHOSPHATASE"/>
    <property type="match status" value="1"/>
</dbReference>
<keyword evidence="1" id="KW-0597">Phosphoprotein</keyword>
<dbReference type="Proteomes" id="UP001147830">
    <property type="component" value="Unassembled WGS sequence"/>
</dbReference>
<reference evidence="6" key="2">
    <citation type="submission" date="2022-08" db="EMBL/GenBank/DDBJ databases">
        <authorList>
            <person name="Dong C."/>
        </authorList>
    </citation>
    <scope>NUCLEOTIDE SEQUENCE</scope>
    <source>
        <strain evidence="6">59MF3M-4</strain>
    </source>
</reference>
<dbReference type="Gene3D" id="3.40.720.10">
    <property type="entry name" value="Alkaline Phosphatase, subunit A"/>
    <property type="match status" value="1"/>
</dbReference>
<evidence type="ECO:0000256" key="2">
    <source>
        <dbReference type="PIRSR" id="PIRSR601952-1"/>
    </source>
</evidence>
<feature type="binding site" evidence="3">
    <location>
        <position position="304"/>
    </location>
    <ligand>
        <name>Mg(2+)</name>
        <dbReference type="ChEBI" id="CHEBI:18420"/>
    </ligand>
</feature>
<protein>
    <submittedName>
        <fullName evidence="6">Alkaline phosphatase</fullName>
    </submittedName>
</protein>
<comment type="cofactor">
    <cofactor evidence="3">
        <name>Zn(2+)</name>
        <dbReference type="ChEBI" id="CHEBI:29105"/>
    </cofactor>
    <text evidence="3">Binds 2 Zn(2+) ions.</text>
</comment>
<evidence type="ECO:0000256" key="4">
    <source>
        <dbReference type="RuleBase" id="RU003946"/>
    </source>
</evidence>
<dbReference type="GO" id="GO:0004035">
    <property type="term" value="F:alkaline phosphatase activity"/>
    <property type="evidence" value="ECO:0007669"/>
    <property type="project" value="TreeGrafter"/>
</dbReference>
<comment type="cofactor">
    <cofactor evidence="3">
        <name>Mg(2+)</name>
        <dbReference type="ChEBI" id="CHEBI:18420"/>
    </cofactor>
    <text evidence="3">Binds 1 Mg(2+) ion.</text>
</comment>
<name>A0A9X2WCA7_9GAMM</name>
<evidence type="ECO:0000313" key="7">
    <source>
        <dbReference type="Proteomes" id="UP001147830"/>
    </source>
</evidence>
<accession>A0A9X2WCA7</accession>
<comment type="similarity">
    <text evidence="4">Belongs to the alkaline phosphatase family.</text>
</comment>
<dbReference type="Pfam" id="PF00245">
    <property type="entry name" value="Alk_phosphatase"/>
    <property type="match status" value="1"/>
</dbReference>
<feature type="binding site" evidence="3">
    <location>
        <position position="309"/>
    </location>
    <ligand>
        <name>Zn(2+)</name>
        <dbReference type="ChEBI" id="CHEBI:29105"/>
        <label>2</label>
    </ligand>
</feature>
<keyword evidence="3" id="KW-0460">Magnesium</keyword>
<feature type="binding site" evidence="3">
    <location>
        <position position="159"/>
    </location>
    <ligand>
        <name>Mg(2+)</name>
        <dbReference type="ChEBI" id="CHEBI:18420"/>
    </ligand>
</feature>
<evidence type="ECO:0000256" key="3">
    <source>
        <dbReference type="PIRSR" id="PIRSR601952-2"/>
    </source>
</evidence>